<dbReference type="AlphaFoldDB" id="A0A284RKK6"/>
<dbReference type="EMBL" id="FUEG01000010">
    <property type="protein sequence ID" value="SJL09289.1"/>
    <property type="molecule type" value="Genomic_DNA"/>
</dbReference>
<dbReference type="Proteomes" id="UP000219338">
    <property type="component" value="Unassembled WGS sequence"/>
</dbReference>
<organism evidence="2 3">
    <name type="scientific">Armillaria ostoyae</name>
    <name type="common">Armillaria root rot fungus</name>
    <dbReference type="NCBI Taxonomy" id="47428"/>
    <lineage>
        <taxon>Eukaryota</taxon>
        <taxon>Fungi</taxon>
        <taxon>Dikarya</taxon>
        <taxon>Basidiomycota</taxon>
        <taxon>Agaricomycotina</taxon>
        <taxon>Agaricomycetes</taxon>
        <taxon>Agaricomycetidae</taxon>
        <taxon>Agaricales</taxon>
        <taxon>Marasmiineae</taxon>
        <taxon>Physalacriaceae</taxon>
        <taxon>Armillaria</taxon>
    </lineage>
</organism>
<name>A0A284RKK6_ARMOS</name>
<evidence type="ECO:0000313" key="2">
    <source>
        <dbReference type="EMBL" id="SJL09289.1"/>
    </source>
</evidence>
<gene>
    <name evidence="2" type="ORF">ARMOST_12666</name>
</gene>
<protein>
    <submittedName>
        <fullName evidence="2">Uncharacterized protein</fullName>
    </submittedName>
</protein>
<evidence type="ECO:0000256" key="1">
    <source>
        <dbReference type="SAM" id="MobiDB-lite"/>
    </source>
</evidence>
<reference evidence="3" key="1">
    <citation type="journal article" date="2017" name="Nat. Ecol. Evol.">
        <title>Genome expansion and lineage-specific genetic innovations in the forest pathogenic fungi Armillaria.</title>
        <authorList>
            <person name="Sipos G."/>
            <person name="Prasanna A.N."/>
            <person name="Walter M.C."/>
            <person name="O'Connor E."/>
            <person name="Balint B."/>
            <person name="Krizsan K."/>
            <person name="Kiss B."/>
            <person name="Hess J."/>
            <person name="Varga T."/>
            <person name="Slot J."/>
            <person name="Riley R."/>
            <person name="Boka B."/>
            <person name="Rigling D."/>
            <person name="Barry K."/>
            <person name="Lee J."/>
            <person name="Mihaltcheva S."/>
            <person name="LaButti K."/>
            <person name="Lipzen A."/>
            <person name="Waldron R."/>
            <person name="Moloney N.M."/>
            <person name="Sperisen C."/>
            <person name="Kredics L."/>
            <person name="Vagvoelgyi C."/>
            <person name="Patrignani A."/>
            <person name="Fitzpatrick D."/>
            <person name="Nagy I."/>
            <person name="Doyle S."/>
            <person name="Anderson J.B."/>
            <person name="Grigoriev I.V."/>
            <person name="Gueldener U."/>
            <person name="Muensterkoetter M."/>
            <person name="Nagy L.G."/>
        </authorList>
    </citation>
    <scope>NUCLEOTIDE SEQUENCE [LARGE SCALE GENOMIC DNA]</scope>
    <source>
        <strain evidence="3">C18/9</strain>
    </source>
</reference>
<keyword evidence="3" id="KW-1185">Reference proteome</keyword>
<accession>A0A284RKK6</accession>
<sequence>MALHLGSVCYKVQAMLTSAIAVRMWKQVPKLLVRAEQSERHPRIYQAKATAADAGAYGSSLEQKSPHGDEARCPSGNDTSVSEGQEAVKHTLPMVTTQEWLKPFKTEWTWRAIRDAKDKLATKAVLLNWIHKA</sequence>
<feature type="region of interest" description="Disordered" evidence="1">
    <location>
        <begin position="51"/>
        <end position="87"/>
    </location>
</feature>
<evidence type="ECO:0000313" key="3">
    <source>
        <dbReference type="Proteomes" id="UP000219338"/>
    </source>
</evidence>
<proteinExistence type="predicted"/>